<dbReference type="SUPFAM" id="SSF81383">
    <property type="entry name" value="F-box domain"/>
    <property type="match status" value="1"/>
</dbReference>
<dbReference type="Pfam" id="PF00646">
    <property type="entry name" value="F-box"/>
    <property type="match status" value="1"/>
</dbReference>
<dbReference type="SUPFAM" id="SSF52047">
    <property type="entry name" value="RNI-like"/>
    <property type="match status" value="1"/>
</dbReference>
<feature type="domain" description="F-box" evidence="1">
    <location>
        <begin position="34"/>
        <end position="64"/>
    </location>
</feature>
<dbReference type="InterPro" id="IPR006553">
    <property type="entry name" value="Leu-rich_rpt_Cys-con_subtyp"/>
</dbReference>
<sequence length="530" mass="57750">MGQTTSTTSSPLPETLITQLPYSFNEQHHHDYTSEIPDECLAIIFQTLSSGDRKRCSLVCRRWLAVEGQSRHRLSLNASTEIAAHLPSIFTRFDSITKLALRCDRKSVSINDDELTLISLRCHNLTRLKLRGCREISDLGMLALAKNCKSLRKFSCGSCMFGAKGMNALLNNCSTLEELSVKRLRGINDGFAAEPIGPGIVTTSLKSITLKELYNGQCFGPLIIGSKNLKSLKILRCLGDWDRLLEEMTRRKSCLTEIHLERLQVSDLGLMAISKCSDLEIFHLVKAPDCSNDGISAIADNCKLLRKVHIDGWRTNRIGDEALISIAKSSVNLVELVLIGVNPSSVSLMALSANCQKLERLALCGSETIGDPEIMCIAAKCTALKKLCIKSCRLTDSGIEAFALGCPNLVKIKVKKCRGVTSEVGDWLRARRVLLTVNLDADEIEPEAIDASTSDGGANEDGVEFPPIVSSGGNVLVVAGVDAPSTSNGIRSSNKSRFNLLPVRTLVACAFRRLSNGNGCSNDRAYESTE</sequence>
<dbReference type="InterPro" id="IPR032675">
    <property type="entry name" value="LRR_dom_sf"/>
</dbReference>
<dbReference type="Gene3D" id="1.20.1280.50">
    <property type="match status" value="1"/>
</dbReference>
<dbReference type="PANTHER" id="PTHR13318:SF92">
    <property type="entry name" value="F-BOX_LRR-REPEAT PROTEIN 8-RELATED"/>
    <property type="match status" value="1"/>
</dbReference>
<dbReference type="InterPro" id="IPR001611">
    <property type="entry name" value="Leu-rich_rpt"/>
</dbReference>
<name>A0ABD3RL67_9LAMI</name>
<dbReference type="InterPro" id="IPR001810">
    <property type="entry name" value="F-box_dom"/>
</dbReference>
<comment type="caution">
    <text evidence="3">The sequence shown here is derived from an EMBL/GenBank/DDBJ whole genome shotgun (WGS) entry which is preliminary data.</text>
</comment>
<evidence type="ECO:0000259" key="2">
    <source>
        <dbReference type="Pfam" id="PF25372"/>
    </source>
</evidence>
<dbReference type="Gene3D" id="3.80.10.10">
    <property type="entry name" value="Ribonuclease Inhibitor"/>
    <property type="match status" value="1"/>
</dbReference>
<keyword evidence="4" id="KW-1185">Reference proteome</keyword>
<dbReference type="Pfam" id="PF13516">
    <property type="entry name" value="LRR_6"/>
    <property type="match status" value="1"/>
</dbReference>
<dbReference type="GO" id="GO:0005737">
    <property type="term" value="C:cytoplasm"/>
    <property type="evidence" value="ECO:0007669"/>
    <property type="project" value="UniProtKB-ARBA"/>
</dbReference>
<evidence type="ECO:0000313" key="4">
    <source>
        <dbReference type="Proteomes" id="UP001634393"/>
    </source>
</evidence>
<dbReference type="FunFam" id="1.20.1280.50:FF:000005">
    <property type="entry name" value="F-box/LRR-repeat protein 3 isoform X1"/>
    <property type="match status" value="1"/>
</dbReference>
<gene>
    <name evidence="3" type="ORF">ACJIZ3_014908</name>
</gene>
<feature type="domain" description="F-box/LRR-repeat protein 15-like leucin rich repeat" evidence="2">
    <location>
        <begin position="264"/>
        <end position="422"/>
    </location>
</feature>
<evidence type="ECO:0000313" key="3">
    <source>
        <dbReference type="EMBL" id="KAL3813640.1"/>
    </source>
</evidence>
<protein>
    <recommendedName>
        <fullName evidence="5">F-box domain-containing protein</fullName>
    </recommendedName>
</protein>
<dbReference type="InterPro" id="IPR036047">
    <property type="entry name" value="F-box-like_dom_sf"/>
</dbReference>
<reference evidence="3 4" key="1">
    <citation type="submission" date="2024-12" db="EMBL/GenBank/DDBJ databases">
        <title>The unique morphological basis and parallel evolutionary history of personate flowers in Penstemon.</title>
        <authorList>
            <person name="Depatie T.H."/>
            <person name="Wessinger C.A."/>
        </authorList>
    </citation>
    <scope>NUCLEOTIDE SEQUENCE [LARGE SCALE GENOMIC DNA]</scope>
    <source>
        <strain evidence="3">WTNN_2</strain>
        <tissue evidence="3">Leaf</tissue>
    </source>
</reference>
<evidence type="ECO:0000259" key="1">
    <source>
        <dbReference type="Pfam" id="PF00646"/>
    </source>
</evidence>
<dbReference type="CDD" id="cd22159">
    <property type="entry name" value="F-box_AtTIR1-like"/>
    <property type="match status" value="1"/>
</dbReference>
<dbReference type="AlphaFoldDB" id="A0ABD3RL67"/>
<dbReference type="EMBL" id="JBJXBP010000008">
    <property type="protein sequence ID" value="KAL3813640.1"/>
    <property type="molecule type" value="Genomic_DNA"/>
</dbReference>
<dbReference type="Proteomes" id="UP001634393">
    <property type="component" value="Unassembled WGS sequence"/>
</dbReference>
<dbReference type="Pfam" id="PF25372">
    <property type="entry name" value="DUF7885"/>
    <property type="match status" value="1"/>
</dbReference>
<evidence type="ECO:0008006" key="5">
    <source>
        <dbReference type="Google" id="ProtNLM"/>
    </source>
</evidence>
<dbReference type="PANTHER" id="PTHR13318">
    <property type="entry name" value="PARTNER OF PAIRED, ISOFORM B-RELATED"/>
    <property type="match status" value="1"/>
</dbReference>
<organism evidence="3 4">
    <name type="scientific">Penstemon smallii</name>
    <dbReference type="NCBI Taxonomy" id="265156"/>
    <lineage>
        <taxon>Eukaryota</taxon>
        <taxon>Viridiplantae</taxon>
        <taxon>Streptophyta</taxon>
        <taxon>Embryophyta</taxon>
        <taxon>Tracheophyta</taxon>
        <taxon>Spermatophyta</taxon>
        <taxon>Magnoliopsida</taxon>
        <taxon>eudicotyledons</taxon>
        <taxon>Gunneridae</taxon>
        <taxon>Pentapetalae</taxon>
        <taxon>asterids</taxon>
        <taxon>lamiids</taxon>
        <taxon>Lamiales</taxon>
        <taxon>Plantaginaceae</taxon>
        <taxon>Cheloneae</taxon>
        <taxon>Penstemon</taxon>
    </lineage>
</organism>
<proteinExistence type="predicted"/>
<accession>A0ABD3RL67</accession>
<dbReference type="SMART" id="SM00367">
    <property type="entry name" value="LRR_CC"/>
    <property type="match status" value="6"/>
</dbReference>
<dbReference type="InterPro" id="IPR057207">
    <property type="entry name" value="FBXL15_LRR"/>
</dbReference>
<dbReference type="FunFam" id="3.80.10.10:FF:000449">
    <property type="entry name" value="F-box protein SKIP2"/>
    <property type="match status" value="1"/>
</dbReference>